<dbReference type="OrthoDB" id="7949219at2"/>
<evidence type="ECO:0000313" key="3">
    <source>
        <dbReference type="EMBL" id="RUQ87589.1"/>
    </source>
</evidence>
<dbReference type="EMBL" id="PYAU01000001">
    <property type="protein sequence ID" value="PSL37839.1"/>
    <property type="molecule type" value="Genomic_DNA"/>
</dbReference>
<reference evidence="2 4" key="1">
    <citation type="submission" date="2018-03" db="EMBL/GenBank/DDBJ databases">
        <title>Genomic Encyclopedia of Archaeal and Bacterial Type Strains, Phase II (KMG-II): from individual species to whole genera.</title>
        <authorList>
            <person name="Goeker M."/>
        </authorList>
    </citation>
    <scope>NUCLEOTIDE SEQUENCE [LARGE SCALE GENOMIC DNA]</scope>
    <source>
        <strain evidence="2 4">DSM 21548</strain>
    </source>
</reference>
<dbReference type="PANTHER" id="PTHR38011:SF11">
    <property type="entry name" value="2,5-DIAMINO-6-RIBOSYLAMINO-4(3H)-PYRIMIDINONE 5'-PHOSPHATE REDUCTASE"/>
    <property type="match status" value="1"/>
</dbReference>
<name>A0A2P8GV48_9MICO</name>
<evidence type="ECO:0000259" key="1">
    <source>
        <dbReference type="Pfam" id="PF01872"/>
    </source>
</evidence>
<feature type="domain" description="Bacterial bifunctional deaminase-reductase C-terminal" evidence="1">
    <location>
        <begin position="4"/>
        <end position="180"/>
    </location>
</feature>
<dbReference type="Pfam" id="PF01872">
    <property type="entry name" value="RibD_C"/>
    <property type="match status" value="1"/>
</dbReference>
<dbReference type="RefSeq" id="WP_106562928.1">
    <property type="nucleotide sequence ID" value="NZ_PYAU01000001.1"/>
</dbReference>
<dbReference type="Gene3D" id="3.40.430.10">
    <property type="entry name" value="Dihydrofolate Reductase, subunit A"/>
    <property type="match status" value="1"/>
</dbReference>
<dbReference type="InterPro" id="IPR050765">
    <property type="entry name" value="Riboflavin_Biosynth_HTPR"/>
</dbReference>
<comment type="caution">
    <text evidence="2">The sequence shown here is derived from an EMBL/GenBank/DDBJ whole genome shotgun (WGS) entry which is preliminary data.</text>
</comment>
<dbReference type="InterPro" id="IPR002734">
    <property type="entry name" value="RibDG_C"/>
</dbReference>
<dbReference type="PANTHER" id="PTHR38011">
    <property type="entry name" value="DIHYDROFOLATE REDUCTASE FAMILY PROTEIN (AFU_ORTHOLOGUE AFUA_8G06820)"/>
    <property type="match status" value="1"/>
</dbReference>
<reference evidence="3 5" key="2">
    <citation type="submission" date="2018-12" db="EMBL/GenBank/DDBJ databases">
        <authorList>
            <person name="hu s."/>
            <person name="Xu Y."/>
            <person name="Xu B."/>
            <person name="Li F."/>
        </authorList>
    </citation>
    <scope>NUCLEOTIDE SEQUENCE [LARGE SCALE GENOMIC DNA]</scope>
    <source>
        <strain evidence="3 5">KSW2-17</strain>
    </source>
</reference>
<dbReference type="SUPFAM" id="SSF53597">
    <property type="entry name" value="Dihydrofolate reductase-like"/>
    <property type="match status" value="1"/>
</dbReference>
<accession>A0A2P8GV48</accession>
<proteinExistence type="predicted"/>
<evidence type="ECO:0000313" key="5">
    <source>
        <dbReference type="Proteomes" id="UP000268291"/>
    </source>
</evidence>
<protein>
    <submittedName>
        <fullName evidence="3">Deaminase</fullName>
    </submittedName>
    <submittedName>
        <fullName evidence="2">Dihydrofolate reductase</fullName>
    </submittedName>
</protein>
<dbReference type="GO" id="GO:0009231">
    <property type="term" value="P:riboflavin biosynthetic process"/>
    <property type="evidence" value="ECO:0007669"/>
    <property type="project" value="InterPro"/>
</dbReference>
<evidence type="ECO:0000313" key="4">
    <source>
        <dbReference type="Proteomes" id="UP000241203"/>
    </source>
</evidence>
<dbReference type="InterPro" id="IPR024072">
    <property type="entry name" value="DHFR-like_dom_sf"/>
</dbReference>
<evidence type="ECO:0000313" key="2">
    <source>
        <dbReference type="EMBL" id="PSL37839.1"/>
    </source>
</evidence>
<dbReference type="AlphaFoldDB" id="A0A2P8GV48"/>
<dbReference type="EMBL" id="RZGY01000001">
    <property type="protein sequence ID" value="RUQ87589.1"/>
    <property type="molecule type" value="Genomic_DNA"/>
</dbReference>
<dbReference type="Proteomes" id="UP000268291">
    <property type="component" value="Unassembled WGS sequence"/>
</dbReference>
<keyword evidence="5" id="KW-1185">Reference proteome</keyword>
<gene>
    <name evidence="2" type="ORF">CLV49_1446</name>
    <name evidence="3" type="ORF">ELQ93_11970</name>
</gene>
<dbReference type="Proteomes" id="UP000241203">
    <property type="component" value="Unassembled WGS sequence"/>
</dbReference>
<organism evidence="2 4">
    <name type="scientific">Labedella gwakjiensis</name>
    <dbReference type="NCBI Taxonomy" id="390269"/>
    <lineage>
        <taxon>Bacteria</taxon>
        <taxon>Bacillati</taxon>
        <taxon>Actinomycetota</taxon>
        <taxon>Actinomycetes</taxon>
        <taxon>Micrococcales</taxon>
        <taxon>Microbacteriaceae</taxon>
        <taxon>Labedella</taxon>
    </lineage>
</organism>
<dbReference type="GO" id="GO:0008703">
    <property type="term" value="F:5-amino-6-(5-phosphoribosylamino)uracil reductase activity"/>
    <property type="evidence" value="ECO:0007669"/>
    <property type="project" value="InterPro"/>
</dbReference>
<sequence length="187" mass="20515">MGRLTYTTIASLDGYIADADGDFDWAEPDAEVHAFINDLERPIGTYLYGRRIYEVMTYWETATAENDPDIDPVELDYANVWRAAEKVVYSTTLDSVSTTRTRLERSFDPDAVRALVAESASDVGLGGATLAAAAMRAGLVEEYTVFTYPVLVGGGTPQFPSGVKVDLRLLESRSFASGVTYARYALR</sequence>